<sequence>MTYMPNFSYQVFATVANQKTFAAAAKSLRVTPSAISHSINAFEKELGFPLFLRNRTGVRLTENGKQILPLVQEIIAAETKLNEEAAQLSGLNKGHVRIGGFSSVFINWLPEIINSFKDAHPQVGISVQQGSFNDVVEQVRLGNLDVGFATLPIDPGLEVLPLYRDRIYCVTPLDFKPQNGHTITKADIKHEEFILQQIDYDRETKKALDTYDVSVNSIQYSIDDASIIAMVESGLGLGILPELALEKLSGDVKRYPFAQDFYREICLVAHHKPRQTPSTKAFIQTVQAYIQKRY</sequence>
<dbReference type="PROSITE" id="PS50931">
    <property type="entry name" value="HTH_LYSR"/>
    <property type="match status" value="1"/>
</dbReference>
<evidence type="ECO:0000313" key="6">
    <source>
        <dbReference type="EMBL" id="ETA74427.1"/>
    </source>
</evidence>
<feature type="domain" description="HTH lysR-type" evidence="5">
    <location>
        <begin position="10"/>
        <end position="61"/>
    </location>
</feature>
<dbReference type="Pfam" id="PF03466">
    <property type="entry name" value="LysR_substrate"/>
    <property type="match status" value="1"/>
</dbReference>
<dbReference type="GO" id="GO:0003700">
    <property type="term" value="F:DNA-binding transcription factor activity"/>
    <property type="evidence" value="ECO:0007669"/>
    <property type="project" value="InterPro"/>
</dbReference>
<keyword evidence="3" id="KW-0238">DNA-binding</keyword>
<dbReference type="CDD" id="cd05466">
    <property type="entry name" value="PBP2_LTTR_substrate"/>
    <property type="match status" value="1"/>
</dbReference>
<dbReference type="InterPro" id="IPR000847">
    <property type="entry name" value="LysR_HTH_N"/>
</dbReference>
<evidence type="ECO:0000256" key="2">
    <source>
        <dbReference type="ARBA" id="ARBA00023015"/>
    </source>
</evidence>
<dbReference type="Pfam" id="PF00126">
    <property type="entry name" value="HTH_1"/>
    <property type="match status" value="1"/>
</dbReference>
<accession>V7HX25</accession>
<evidence type="ECO:0000256" key="4">
    <source>
        <dbReference type="ARBA" id="ARBA00023163"/>
    </source>
</evidence>
<keyword evidence="4" id="KW-0804">Transcription</keyword>
<evidence type="ECO:0000256" key="3">
    <source>
        <dbReference type="ARBA" id="ARBA00023125"/>
    </source>
</evidence>
<dbReference type="SUPFAM" id="SSF53850">
    <property type="entry name" value="Periplasmic binding protein-like II"/>
    <property type="match status" value="1"/>
</dbReference>
<name>V7HX25_9LACO</name>
<evidence type="ECO:0000259" key="5">
    <source>
        <dbReference type="PROSITE" id="PS50931"/>
    </source>
</evidence>
<dbReference type="AlphaFoldDB" id="V7HX25"/>
<proteinExistence type="inferred from homology"/>
<dbReference type="InterPro" id="IPR005119">
    <property type="entry name" value="LysR_subst-bd"/>
</dbReference>
<dbReference type="Proteomes" id="UP000018559">
    <property type="component" value="Unassembled WGS sequence"/>
</dbReference>
<comment type="caution">
    <text evidence="6">The sequence shown here is derived from an EMBL/GenBank/DDBJ whole genome shotgun (WGS) entry which is preliminary data.</text>
</comment>
<dbReference type="Gene3D" id="3.40.190.290">
    <property type="match status" value="1"/>
</dbReference>
<evidence type="ECO:0000313" key="7">
    <source>
        <dbReference type="Proteomes" id="UP000018559"/>
    </source>
</evidence>
<keyword evidence="2" id="KW-0805">Transcription regulation</keyword>
<evidence type="ECO:0000256" key="1">
    <source>
        <dbReference type="ARBA" id="ARBA00009437"/>
    </source>
</evidence>
<comment type="similarity">
    <text evidence="1">Belongs to the LysR transcriptional regulatory family.</text>
</comment>
<dbReference type="GO" id="GO:0003677">
    <property type="term" value="F:DNA binding"/>
    <property type="evidence" value="ECO:0007669"/>
    <property type="project" value="UniProtKB-KW"/>
</dbReference>
<dbReference type="InterPro" id="IPR050950">
    <property type="entry name" value="HTH-type_LysR_regulators"/>
</dbReference>
<dbReference type="PANTHER" id="PTHR30419:SF28">
    <property type="entry name" value="HTH-TYPE TRANSCRIPTIONAL REGULATOR BSDA"/>
    <property type="match status" value="1"/>
</dbReference>
<gene>
    <name evidence="6" type="ORF">LEQ_2100c</name>
</gene>
<dbReference type="PANTHER" id="PTHR30419">
    <property type="entry name" value="HTH-TYPE TRANSCRIPTIONAL REGULATOR YBHD"/>
    <property type="match status" value="1"/>
</dbReference>
<reference evidence="6 7" key="1">
    <citation type="journal article" date="2014" name="Genome Announc.">
        <title>The Genome of the Predominant Equine Lactobacillus Species, Lactobacillus equi, Is Reflective of Its Lifestyle Adaptations to an Herbivorous Host.</title>
        <authorList>
            <person name="O'Donnell M.M."/>
            <person name="Harris H.M."/>
            <person name="O'Toole P.W."/>
            <person name="Ross R.P."/>
        </authorList>
    </citation>
    <scope>NUCLEOTIDE SEQUENCE [LARGE SCALE GENOMIC DNA]</scope>
    <source>
        <strain evidence="6 7">DPC 6820</strain>
    </source>
</reference>
<dbReference type="InterPro" id="IPR036388">
    <property type="entry name" value="WH-like_DNA-bd_sf"/>
</dbReference>
<dbReference type="PATRIC" id="fig|1392007.3.peg.753"/>
<dbReference type="InterPro" id="IPR036390">
    <property type="entry name" value="WH_DNA-bd_sf"/>
</dbReference>
<dbReference type="GO" id="GO:0005829">
    <property type="term" value="C:cytosol"/>
    <property type="evidence" value="ECO:0007669"/>
    <property type="project" value="TreeGrafter"/>
</dbReference>
<dbReference type="Gene3D" id="1.10.10.10">
    <property type="entry name" value="Winged helix-like DNA-binding domain superfamily/Winged helix DNA-binding domain"/>
    <property type="match status" value="1"/>
</dbReference>
<dbReference type="SUPFAM" id="SSF46785">
    <property type="entry name" value="Winged helix' DNA-binding domain"/>
    <property type="match status" value="1"/>
</dbReference>
<dbReference type="EMBL" id="AWWH01000073">
    <property type="protein sequence ID" value="ETA74427.1"/>
    <property type="molecule type" value="Genomic_DNA"/>
</dbReference>
<organism evidence="6 7">
    <name type="scientific">Ligilactobacillus equi DPC 6820</name>
    <dbReference type="NCBI Taxonomy" id="1392007"/>
    <lineage>
        <taxon>Bacteria</taxon>
        <taxon>Bacillati</taxon>
        <taxon>Bacillota</taxon>
        <taxon>Bacilli</taxon>
        <taxon>Lactobacillales</taxon>
        <taxon>Lactobacillaceae</taxon>
        <taxon>Ligilactobacillus</taxon>
    </lineage>
</organism>
<protein>
    <submittedName>
        <fullName evidence="6">Transcriptional regulator</fullName>
    </submittedName>
</protein>
<keyword evidence="7" id="KW-1185">Reference proteome</keyword>